<reference evidence="2 3" key="1">
    <citation type="submission" date="2014-11" db="EMBL/GenBank/DDBJ databases">
        <title>Pan-genome of Gallibacterium spp.</title>
        <authorList>
            <person name="Kudirkiene E."/>
            <person name="Bojesen A.M."/>
        </authorList>
    </citation>
    <scope>NUCLEOTIDE SEQUENCE [LARGE SCALE GENOMIC DNA]</scope>
    <source>
        <strain evidence="2 3">F150</strain>
    </source>
</reference>
<evidence type="ECO:0000259" key="1">
    <source>
        <dbReference type="Pfam" id="PF13460"/>
    </source>
</evidence>
<dbReference type="OrthoDB" id="9803892at2"/>
<sequence>MKKVLLIGATGSLGRVIANYLEQKQDILLSVLARRPQLLPNMVKAKIFHGAVEDQSILLQALQGQDAVIFCLSGDLPKYFAKVRYAMHQQQVQRIIVISSIGIYDEPIKPILKPYRHLADDVERSGLEYTIIRPDWFTYDHVIDYQITEKGQQELPGAVSRLSIADYIYHALFDIHQIGKNIGISCPNLSN</sequence>
<dbReference type="PANTHER" id="PTHR15020">
    <property type="entry name" value="FLAVIN REDUCTASE-RELATED"/>
    <property type="match status" value="1"/>
</dbReference>
<dbReference type="Pfam" id="PF13460">
    <property type="entry name" value="NAD_binding_10"/>
    <property type="match status" value="1"/>
</dbReference>
<dbReference type="EMBL" id="JTJL01000045">
    <property type="protein sequence ID" value="OBW92702.1"/>
    <property type="molecule type" value="Genomic_DNA"/>
</dbReference>
<gene>
    <name evidence="2" type="ORF">QS62_08465</name>
</gene>
<proteinExistence type="predicted"/>
<dbReference type="InterPro" id="IPR036291">
    <property type="entry name" value="NAD(P)-bd_dom_sf"/>
</dbReference>
<dbReference type="Gene3D" id="3.40.50.720">
    <property type="entry name" value="NAD(P)-binding Rossmann-like Domain"/>
    <property type="match status" value="1"/>
</dbReference>
<evidence type="ECO:0000313" key="3">
    <source>
        <dbReference type="Proteomes" id="UP000092649"/>
    </source>
</evidence>
<evidence type="ECO:0000313" key="2">
    <source>
        <dbReference type="EMBL" id="OBW92702.1"/>
    </source>
</evidence>
<accession>A0A1A7NR64</accession>
<protein>
    <recommendedName>
        <fullName evidence="1">NAD(P)-binding domain-containing protein</fullName>
    </recommendedName>
</protein>
<keyword evidence="3" id="KW-1185">Reference proteome</keyword>
<dbReference type="PANTHER" id="PTHR15020:SF50">
    <property type="entry name" value="UPF0659 PROTEIN YMR090W"/>
    <property type="match status" value="1"/>
</dbReference>
<name>A0A1A7NR64_9PAST</name>
<comment type="caution">
    <text evidence="2">The sequence shown here is derived from an EMBL/GenBank/DDBJ whole genome shotgun (WGS) entry which is preliminary data.</text>
</comment>
<dbReference type="InterPro" id="IPR016040">
    <property type="entry name" value="NAD(P)-bd_dom"/>
</dbReference>
<dbReference type="AlphaFoldDB" id="A0A1A7NR64"/>
<dbReference type="RefSeq" id="WP_066108768.1">
    <property type="nucleotide sequence ID" value="NZ_JTJL01000045.1"/>
</dbReference>
<dbReference type="Proteomes" id="UP000092649">
    <property type="component" value="Unassembled WGS sequence"/>
</dbReference>
<organism evidence="2 3">
    <name type="scientific">Gallibacterium salpingitidis</name>
    <dbReference type="NCBI Taxonomy" id="505341"/>
    <lineage>
        <taxon>Bacteria</taxon>
        <taxon>Pseudomonadati</taxon>
        <taxon>Pseudomonadota</taxon>
        <taxon>Gammaproteobacteria</taxon>
        <taxon>Pasteurellales</taxon>
        <taxon>Pasteurellaceae</taxon>
        <taxon>Gallibacterium</taxon>
    </lineage>
</organism>
<feature type="domain" description="NAD(P)-binding" evidence="1">
    <location>
        <begin position="8"/>
        <end position="174"/>
    </location>
</feature>
<dbReference type="SUPFAM" id="SSF51735">
    <property type="entry name" value="NAD(P)-binding Rossmann-fold domains"/>
    <property type="match status" value="1"/>
</dbReference>